<dbReference type="RefSeq" id="WP_087632957.1">
    <property type="nucleotide sequence ID" value="NZ_FCNZ02000026.1"/>
</dbReference>
<protein>
    <recommendedName>
        <fullName evidence="3">KTSC domain-containing protein</fullName>
    </recommendedName>
</protein>
<dbReference type="Proteomes" id="UP000054717">
    <property type="component" value="Unassembled WGS sequence"/>
</dbReference>
<evidence type="ECO:0008006" key="3">
    <source>
        <dbReference type="Google" id="ProtNLM"/>
    </source>
</evidence>
<evidence type="ECO:0000313" key="1">
    <source>
        <dbReference type="EMBL" id="SAL75442.1"/>
    </source>
</evidence>
<accession>A0A158K2S8</accession>
<organism evidence="1 2">
    <name type="scientific">Caballeronia telluris</name>
    <dbReference type="NCBI Taxonomy" id="326475"/>
    <lineage>
        <taxon>Bacteria</taxon>
        <taxon>Pseudomonadati</taxon>
        <taxon>Pseudomonadota</taxon>
        <taxon>Betaproteobacteria</taxon>
        <taxon>Burkholderiales</taxon>
        <taxon>Burkholderiaceae</taxon>
        <taxon>Caballeronia</taxon>
    </lineage>
</organism>
<sequence length="74" mass="8291">MQAYRNLAGNSGVRAFEVLRDGIRVRFANGATYLYDHRVPGREHVEEMKRLAVAGRGLSSYIAQFGGDYAEKVE</sequence>
<dbReference type="EMBL" id="FCNZ02000026">
    <property type="protein sequence ID" value="SAL75442.1"/>
    <property type="molecule type" value="Genomic_DNA"/>
</dbReference>
<gene>
    <name evidence="1" type="ORF">AWB66_05194</name>
</gene>
<keyword evidence="2" id="KW-1185">Reference proteome</keyword>
<dbReference type="AlphaFoldDB" id="A0A158K2S8"/>
<comment type="caution">
    <text evidence="1">The sequence shown here is derived from an EMBL/GenBank/DDBJ whole genome shotgun (WGS) entry which is preliminary data.</text>
</comment>
<reference evidence="1" key="1">
    <citation type="submission" date="2016-01" db="EMBL/GenBank/DDBJ databases">
        <authorList>
            <person name="Peeters Charlotte."/>
        </authorList>
    </citation>
    <scope>NUCLEOTIDE SEQUENCE</scope>
    <source>
        <strain evidence="1">LMG 22936</strain>
    </source>
</reference>
<evidence type="ECO:0000313" key="2">
    <source>
        <dbReference type="Proteomes" id="UP000054717"/>
    </source>
</evidence>
<dbReference type="STRING" id="326475.AWB66_05194"/>
<name>A0A158K2S8_9BURK</name>
<proteinExistence type="predicted"/>